<evidence type="ECO:0000256" key="1">
    <source>
        <dbReference type="ARBA" id="ARBA00007495"/>
    </source>
</evidence>
<accession>A0A7J6EDY0</accession>
<dbReference type="AlphaFoldDB" id="A0A7J6EDY0"/>
<dbReference type="Pfam" id="PF00331">
    <property type="entry name" value="Glyco_hydro_10"/>
    <property type="match status" value="1"/>
</dbReference>
<evidence type="ECO:0000259" key="5">
    <source>
        <dbReference type="PROSITE" id="PS51760"/>
    </source>
</evidence>
<organism evidence="6 7">
    <name type="scientific">Cannabis sativa</name>
    <name type="common">Hemp</name>
    <name type="synonym">Marijuana</name>
    <dbReference type="NCBI Taxonomy" id="3483"/>
    <lineage>
        <taxon>Eukaryota</taxon>
        <taxon>Viridiplantae</taxon>
        <taxon>Streptophyta</taxon>
        <taxon>Embryophyta</taxon>
        <taxon>Tracheophyta</taxon>
        <taxon>Spermatophyta</taxon>
        <taxon>Magnoliopsida</taxon>
        <taxon>eudicotyledons</taxon>
        <taxon>Gunneridae</taxon>
        <taxon>Pentapetalae</taxon>
        <taxon>rosids</taxon>
        <taxon>fabids</taxon>
        <taxon>Rosales</taxon>
        <taxon>Cannabaceae</taxon>
        <taxon>Cannabis</taxon>
    </lineage>
</organism>
<evidence type="ECO:0000256" key="3">
    <source>
        <dbReference type="ARBA" id="ARBA00023277"/>
    </source>
</evidence>
<evidence type="ECO:0000256" key="2">
    <source>
        <dbReference type="ARBA" id="ARBA00022801"/>
    </source>
</evidence>
<dbReference type="PRINTS" id="PR00134">
    <property type="entry name" value="GLHYDRLASE10"/>
</dbReference>
<dbReference type="InterPro" id="IPR044846">
    <property type="entry name" value="GH10"/>
</dbReference>
<proteinExistence type="inferred from homology"/>
<keyword evidence="2" id="KW-0378">Hydrolase</keyword>
<evidence type="ECO:0000313" key="6">
    <source>
        <dbReference type="EMBL" id="KAF4356678.1"/>
    </source>
</evidence>
<comment type="similarity">
    <text evidence="1">Belongs to the glycosyl hydrolase 10 (cellulase F) family.</text>
</comment>
<dbReference type="GO" id="GO:0000272">
    <property type="term" value="P:polysaccharide catabolic process"/>
    <property type="evidence" value="ECO:0007669"/>
    <property type="project" value="UniProtKB-KW"/>
</dbReference>
<dbReference type="PROSITE" id="PS51760">
    <property type="entry name" value="GH10_2"/>
    <property type="match status" value="1"/>
</dbReference>
<dbReference type="SUPFAM" id="SSF51445">
    <property type="entry name" value="(Trans)glycosidases"/>
    <property type="match status" value="1"/>
</dbReference>
<dbReference type="PANTHER" id="PTHR31490:SF3">
    <property type="entry name" value="GLYCOSYL HYDROLASE FAMILY 10 PROTEIN"/>
    <property type="match status" value="1"/>
</dbReference>
<evidence type="ECO:0000313" key="7">
    <source>
        <dbReference type="Proteomes" id="UP000583929"/>
    </source>
</evidence>
<dbReference type="GO" id="GO:0031176">
    <property type="term" value="F:endo-1,4-beta-xylanase activity"/>
    <property type="evidence" value="ECO:0007669"/>
    <property type="project" value="UniProtKB-ARBA"/>
</dbReference>
<keyword evidence="7" id="KW-1185">Reference proteome</keyword>
<keyword evidence="4" id="KW-0624">Polysaccharide degradation</keyword>
<name>A0A7J6EDY0_CANSA</name>
<dbReference type="Gene3D" id="2.60.120.260">
    <property type="entry name" value="Galactose-binding domain-like"/>
    <property type="match status" value="1"/>
</dbReference>
<feature type="domain" description="GH10" evidence="5">
    <location>
        <begin position="196"/>
        <end position="492"/>
    </location>
</feature>
<gene>
    <name evidence="6" type="ORF">G4B88_009655</name>
</gene>
<dbReference type="Proteomes" id="UP000583929">
    <property type="component" value="Unassembled WGS sequence"/>
</dbReference>
<protein>
    <recommendedName>
        <fullName evidence="5">GH10 domain-containing protein</fullName>
    </recommendedName>
</protein>
<dbReference type="PANTHER" id="PTHR31490">
    <property type="entry name" value="GLYCOSYL HYDROLASE"/>
    <property type="match status" value="1"/>
</dbReference>
<dbReference type="EMBL" id="JAATIQ010000424">
    <property type="protein sequence ID" value="KAF4356678.1"/>
    <property type="molecule type" value="Genomic_DNA"/>
</dbReference>
<comment type="caution">
    <text evidence="6">The sequence shown here is derived from an EMBL/GenBank/DDBJ whole genome shotgun (WGS) entry which is preliminary data.</text>
</comment>
<dbReference type="SMART" id="SM00633">
    <property type="entry name" value="Glyco_10"/>
    <property type="match status" value="1"/>
</dbReference>
<dbReference type="InterPro" id="IPR017853">
    <property type="entry name" value="GH"/>
</dbReference>
<dbReference type="InterPro" id="IPR001000">
    <property type="entry name" value="GH10_dom"/>
</dbReference>
<evidence type="ECO:0000256" key="4">
    <source>
        <dbReference type="ARBA" id="ARBA00023326"/>
    </source>
</evidence>
<dbReference type="SUPFAM" id="SSF49785">
    <property type="entry name" value="Galactose-binding domain-like"/>
    <property type="match status" value="1"/>
</dbReference>
<keyword evidence="3" id="KW-0119">Carbohydrate metabolism</keyword>
<reference evidence="6 7" key="1">
    <citation type="journal article" date="2020" name="bioRxiv">
        <title>Sequence and annotation of 42 cannabis genomes reveals extensive copy number variation in cannabinoid synthesis and pathogen resistance genes.</title>
        <authorList>
            <person name="Mckernan K.J."/>
            <person name="Helbert Y."/>
            <person name="Kane L.T."/>
            <person name="Ebling H."/>
            <person name="Zhang L."/>
            <person name="Liu B."/>
            <person name="Eaton Z."/>
            <person name="Mclaughlin S."/>
            <person name="Kingan S."/>
            <person name="Baybayan P."/>
            <person name="Concepcion G."/>
            <person name="Jordan M."/>
            <person name="Riva A."/>
            <person name="Barbazuk W."/>
            <person name="Harkins T."/>
        </authorList>
    </citation>
    <scope>NUCLEOTIDE SEQUENCE [LARGE SCALE GENOMIC DNA]</scope>
    <source>
        <strain evidence="7">cv. Jamaican Lion 4</strain>
        <tissue evidence="6">Leaf</tissue>
    </source>
</reference>
<dbReference type="InterPro" id="IPR008979">
    <property type="entry name" value="Galactose-bd-like_sf"/>
</dbReference>
<sequence length="550" mass="62451">MGYSSTTTTPRPTARIFLYKLSDGPLYDFTAYTECKVKPERPLYNGGILNKEKPRAVGEYGSDDGFYSPAFILRNLTQSTIYCFSSWVKIEGEGSALIRASLKTEDETYNCVGTVLAKRGCWSFLKGGFVLETPSNLSILYFQSSDDIDVGINIASSSLQPFSNEQWRINQQYIVNYKRKRAVTVHVSNENGERLQGATIFIEQVAKDFPFGSAIAKTILGNFPYQKWFAKRFNAAVFENELKWYATEPEQGQVNYTIADKMLEFIRANQIIARGHNIFWEDPKYTPPWVRNLTGSDLKSAVDFRIQSLLSKYKDEFIHWDVSNEMLHFDFYEKRLGPDATLSFYESAHKYDPLATLFMNEFNVVETCSDVNSTVDTFISRLIKLKKGGVFMDGIGLEGHFTVPNPPLMRGILDKLATLGIPIWLTEVDISKTLDKTSQAIYLEQVLREGFSHPSVNGIMLWTALHPNGCYQMCLTDNNLQNLPAGDVVDKLLKEWQTLELEGVSDNHGSYSFYGFLGEYKVNVKYQNRAVTSTFSLSQGEETKHFSIQL</sequence>
<dbReference type="Gene3D" id="3.20.20.80">
    <property type="entry name" value="Glycosidases"/>
    <property type="match status" value="1"/>
</dbReference>